<gene>
    <name evidence="4" type="ORF">DPMN_102716</name>
</gene>
<keyword evidence="2" id="KW-0964">Secreted</keyword>
<dbReference type="EMBL" id="JAIWYP010000003">
    <property type="protein sequence ID" value="KAH3859895.1"/>
    <property type="molecule type" value="Genomic_DNA"/>
</dbReference>
<evidence type="ECO:0000313" key="5">
    <source>
        <dbReference type="Proteomes" id="UP000828390"/>
    </source>
</evidence>
<proteinExistence type="predicted"/>
<feature type="domain" description="C1q" evidence="3">
    <location>
        <begin position="30"/>
        <end position="162"/>
    </location>
</feature>
<dbReference type="PANTHER" id="PTHR15427:SF33">
    <property type="entry name" value="COLLAGEN IV NC1 DOMAIN-CONTAINING PROTEIN"/>
    <property type="match status" value="1"/>
</dbReference>
<evidence type="ECO:0000313" key="4">
    <source>
        <dbReference type="EMBL" id="KAH3859895.1"/>
    </source>
</evidence>
<evidence type="ECO:0000256" key="1">
    <source>
        <dbReference type="ARBA" id="ARBA00004613"/>
    </source>
</evidence>
<dbReference type="Pfam" id="PF00386">
    <property type="entry name" value="C1q"/>
    <property type="match status" value="1"/>
</dbReference>
<dbReference type="InterPro" id="IPR001073">
    <property type="entry name" value="C1q_dom"/>
</dbReference>
<dbReference type="PRINTS" id="PR00007">
    <property type="entry name" value="COMPLEMNTC1Q"/>
</dbReference>
<reference evidence="4" key="1">
    <citation type="journal article" date="2019" name="bioRxiv">
        <title>The Genome of the Zebra Mussel, Dreissena polymorpha: A Resource for Invasive Species Research.</title>
        <authorList>
            <person name="McCartney M.A."/>
            <person name="Auch B."/>
            <person name="Kono T."/>
            <person name="Mallez S."/>
            <person name="Zhang Y."/>
            <person name="Obille A."/>
            <person name="Becker A."/>
            <person name="Abrahante J.E."/>
            <person name="Garbe J."/>
            <person name="Badalamenti J.P."/>
            <person name="Herman A."/>
            <person name="Mangelson H."/>
            <person name="Liachko I."/>
            <person name="Sullivan S."/>
            <person name="Sone E.D."/>
            <person name="Koren S."/>
            <person name="Silverstein K.A.T."/>
            <person name="Beckman K.B."/>
            <person name="Gohl D.M."/>
        </authorList>
    </citation>
    <scope>NUCLEOTIDE SEQUENCE</scope>
    <source>
        <strain evidence="4">Duluth1</strain>
        <tissue evidence="4">Whole animal</tissue>
    </source>
</reference>
<comment type="subcellular location">
    <subcellularLocation>
        <location evidence="1">Secreted</location>
    </subcellularLocation>
</comment>
<dbReference type="SUPFAM" id="SSF49842">
    <property type="entry name" value="TNF-like"/>
    <property type="match status" value="1"/>
</dbReference>
<dbReference type="AlphaFoldDB" id="A0A9D4LJI3"/>
<organism evidence="4 5">
    <name type="scientific">Dreissena polymorpha</name>
    <name type="common">Zebra mussel</name>
    <name type="synonym">Mytilus polymorpha</name>
    <dbReference type="NCBI Taxonomy" id="45954"/>
    <lineage>
        <taxon>Eukaryota</taxon>
        <taxon>Metazoa</taxon>
        <taxon>Spiralia</taxon>
        <taxon>Lophotrochozoa</taxon>
        <taxon>Mollusca</taxon>
        <taxon>Bivalvia</taxon>
        <taxon>Autobranchia</taxon>
        <taxon>Heteroconchia</taxon>
        <taxon>Euheterodonta</taxon>
        <taxon>Imparidentia</taxon>
        <taxon>Neoheterodontei</taxon>
        <taxon>Myida</taxon>
        <taxon>Dreissenoidea</taxon>
        <taxon>Dreissenidae</taxon>
        <taxon>Dreissena</taxon>
    </lineage>
</organism>
<protein>
    <recommendedName>
        <fullName evidence="3">C1q domain-containing protein</fullName>
    </recommendedName>
</protein>
<evidence type="ECO:0000259" key="3">
    <source>
        <dbReference type="PROSITE" id="PS50871"/>
    </source>
</evidence>
<sequence>MVETSSDIKENASVTKQQLVNEVRVLKDQLNVPTIYFLARLTSDTTIPTHQAVIFPHVEVNEGQGYDPATGKFTASIPGMYLFSFQYCNQYKQNVYFEIVHQSKTIQRSSYYENSGHYPCVTMQASTFVAMAEEVLVRAFSTIFLSADSYRYYSFSGTLIHV</sequence>
<comment type="caution">
    <text evidence="4">The sequence shown here is derived from an EMBL/GenBank/DDBJ whole genome shotgun (WGS) entry which is preliminary data.</text>
</comment>
<accession>A0A9D4LJI3</accession>
<evidence type="ECO:0000256" key="2">
    <source>
        <dbReference type="ARBA" id="ARBA00022525"/>
    </source>
</evidence>
<reference evidence="4" key="2">
    <citation type="submission" date="2020-11" db="EMBL/GenBank/DDBJ databases">
        <authorList>
            <person name="McCartney M.A."/>
            <person name="Auch B."/>
            <person name="Kono T."/>
            <person name="Mallez S."/>
            <person name="Becker A."/>
            <person name="Gohl D.M."/>
            <person name="Silverstein K.A.T."/>
            <person name="Koren S."/>
            <person name="Bechman K.B."/>
            <person name="Herman A."/>
            <person name="Abrahante J.E."/>
            <person name="Garbe J."/>
        </authorList>
    </citation>
    <scope>NUCLEOTIDE SEQUENCE</scope>
    <source>
        <strain evidence="4">Duluth1</strain>
        <tissue evidence="4">Whole animal</tissue>
    </source>
</reference>
<name>A0A9D4LJI3_DREPO</name>
<dbReference type="InterPro" id="IPR008983">
    <property type="entry name" value="Tumour_necrosis_fac-like_dom"/>
</dbReference>
<dbReference type="GO" id="GO:0005581">
    <property type="term" value="C:collagen trimer"/>
    <property type="evidence" value="ECO:0007669"/>
    <property type="project" value="UniProtKB-KW"/>
</dbReference>
<dbReference type="PROSITE" id="PS50871">
    <property type="entry name" value="C1Q"/>
    <property type="match status" value="1"/>
</dbReference>
<dbReference type="Proteomes" id="UP000828390">
    <property type="component" value="Unassembled WGS sequence"/>
</dbReference>
<dbReference type="SMART" id="SM00110">
    <property type="entry name" value="C1Q"/>
    <property type="match status" value="1"/>
</dbReference>
<keyword evidence="5" id="KW-1185">Reference proteome</keyword>
<dbReference type="PANTHER" id="PTHR15427">
    <property type="entry name" value="EMILIN ELASTIN MICROFIBRIL INTERFACE-LOCATED PROTEIN ELASTIN MICROFIBRIL INTERFACER"/>
    <property type="match status" value="1"/>
</dbReference>
<dbReference type="InterPro" id="IPR050392">
    <property type="entry name" value="Collagen/C1q_domain"/>
</dbReference>
<dbReference type="Gene3D" id="2.60.120.40">
    <property type="match status" value="1"/>
</dbReference>